<comment type="caution">
    <text evidence="1">The sequence shown here is derived from an EMBL/GenBank/DDBJ whole genome shotgun (WGS) entry which is preliminary data.</text>
</comment>
<dbReference type="Proteomes" id="UP000274601">
    <property type="component" value="Unassembled WGS sequence"/>
</dbReference>
<gene>
    <name evidence="1" type="ORF">BZB76_3213</name>
</gene>
<proteinExistence type="predicted"/>
<keyword evidence="2" id="KW-1185">Reference proteome</keyword>
<reference evidence="1 2" key="1">
    <citation type="submission" date="2018-10" db="EMBL/GenBank/DDBJ databases">
        <title>Genomic Encyclopedia of Archaeal and Bacterial Type Strains, Phase II (KMG-II): from individual species to whole genera.</title>
        <authorList>
            <person name="Goeker M."/>
        </authorList>
    </citation>
    <scope>NUCLEOTIDE SEQUENCE [LARGE SCALE GENOMIC DNA]</scope>
    <source>
        <strain evidence="1 2">DSM 43383</strain>
    </source>
</reference>
<dbReference type="EMBL" id="RBWU01000003">
    <property type="protein sequence ID" value="RKS74696.1"/>
    <property type="molecule type" value="Genomic_DNA"/>
</dbReference>
<protein>
    <submittedName>
        <fullName evidence="1">Uncharacterized protein</fullName>
    </submittedName>
</protein>
<evidence type="ECO:0000313" key="2">
    <source>
        <dbReference type="Proteomes" id="UP000274601"/>
    </source>
</evidence>
<dbReference type="AlphaFoldDB" id="A0A495QP33"/>
<accession>A0A495QP33</accession>
<evidence type="ECO:0000313" key="1">
    <source>
        <dbReference type="EMBL" id="RKS74696.1"/>
    </source>
</evidence>
<name>A0A495QP33_9ACTN</name>
<sequence length="94" mass="10234">MTENIPSGRGFFEVPRLYAWDVRAADAGRSGVTDDRDAAIRHVHQALRRVDGRASGEVRKVALAPDGSAAYIDLRTVGEAWRDAATGAIVWRGE</sequence>
<organism evidence="1 2">
    <name type="scientific">Actinomadura pelletieri DSM 43383</name>
    <dbReference type="NCBI Taxonomy" id="1120940"/>
    <lineage>
        <taxon>Bacteria</taxon>
        <taxon>Bacillati</taxon>
        <taxon>Actinomycetota</taxon>
        <taxon>Actinomycetes</taxon>
        <taxon>Streptosporangiales</taxon>
        <taxon>Thermomonosporaceae</taxon>
        <taxon>Actinomadura</taxon>
    </lineage>
</organism>